<dbReference type="GO" id="GO:0003677">
    <property type="term" value="F:DNA binding"/>
    <property type="evidence" value="ECO:0007669"/>
    <property type="project" value="UniProtKB-KW"/>
</dbReference>
<feature type="domain" description="HTH iclR-type" evidence="4">
    <location>
        <begin position="6"/>
        <end position="66"/>
    </location>
</feature>
<feature type="domain" description="IclR-ED" evidence="5">
    <location>
        <begin position="67"/>
        <end position="247"/>
    </location>
</feature>
<evidence type="ECO:0000259" key="4">
    <source>
        <dbReference type="PROSITE" id="PS51077"/>
    </source>
</evidence>
<keyword evidence="2" id="KW-0238">DNA-binding</keyword>
<keyword evidence="3" id="KW-0804">Transcription</keyword>
<dbReference type="InterPro" id="IPR050707">
    <property type="entry name" value="HTH_MetabolicPath_Reg"/>
</dbReference>
<dbReference type="Gene3D" id="1.10.10.10">
    <property type="entry name" value="Winged helix-like DNA-binding domain superfamily/Winged helix DNA-binding domain"/>
    <property type="match status" value="1"/>
</dbReference>
<dbReference type="Proteomes" id="UP000676325">
    <property type="component" value="Unassembled WGS sequence"/>
</dbReference>
<dbReference type="InterPro" id="IPR029016">
    <property type="entry name" value="GAF-like_dom_sf"/>
</dbReference>
<evidence type="ECO:0000313" key="7">
    <source>
        <dbReference type="Proteomes" id="UP000676325"/>
    </source>
</evidence>
<evidence type="ECO:0000256" key="1">
    <source>
        <dbReference type="ARBA" id="ARBA00023015"/>
    </source>
</evidence>
<dbReference type="PANTHER" id="PTHR30136">
    <property type="entry name" value="HELIX-TURN-HELIX TRANSCRIPTIONAL REGULATOR, ICLR FAMILY"/>
    <property type="match status" value="1"/>
</dbReference>
<dbReference type="PROSITE" id="PS51077">
    <property type="entry name" value="HTH_ICLR"/>
    <property type="match status" value="1"/>
</dbReference>
<organism evidence="6 7">
    <name type="scientific">Actinospica acidithermotolerans</name>
    <dbReference type="NCBI Taxonomy" id="2828514"/>
    <lineage>
        <taxon>Bacteria</taxon>
        <taxon>Bacillati</taxon>
        <taxon>Actinomycetota</taxon>
        <taxon>Actinomycetes</taxon>
        <taxon>Catenulisporales</taxon>
        <taxon>Actinospicaceae</taxon>
        <taxon>Actinospica</taxon>
    </lineage>
</organism>
<keyword evidence="7" id="KW-1185">Reference proteome</keyword>
<dbReference type="SUPFAM" id="SSF46785">
    <property type="entry name" value="Winged helix' DNA-binding domain"/>
    <property type="match status" value="1"/>
</dbReference>
<dbReference type="AlphaFoldDB" id="A0A941IKY9"/>
<comment type="caution">
    <text evidence="6">The sequence shown here is derived from an EMBL/GenBank/DDBJ whole genome shotgun (WGS) entry which is preliminary data.</text>
</comment>
<protein>
    <submittedName>
        <fullName evidence="6">Helix-turn-helix domain-containing protein</fullName>
    </submittedName>
</protein>
<dbReference type="SUPFAM" id="SSF55781">
    <property type="entry name" value="GAF domain-like"/>
    <property type="match status" value="1"/>
</dbReference>
<evidence type="ECO:0000313" key="6">
    <source>
        <dbReference type="EMBL" id="MBR7831134.1"/>
    </source>
</evidence>
<dbReference type="Pfam" id="PF09339">
    <property type="entry name" value="HTH_IclR"/>
    <property type="match status" value="1"/>
</dbReference>
<evidence type="ECO:0000259" key="5">
    <source>
        <dbReference type="PROSITE" id="PS51078"/>
    </source>
</evidence>
<dbReference type="InterPro" id="IPR014757">
    <property type="entry name" value="Tscrpt_reg_IclR_C"/>
</dbReference>
<dbReference type="Gene3D" id="3.30.450.40">
    <property type="match status" value="1"/>
</dbReference>
<reference evidence="6" key="1">
    <citation type="submission" date="2021-04" db="EMBL/GenBank/DDBJ databases">
        <title>Genome based classification of Actinospica acidithermotolerans sp. nov., an actinobacterium isolated from an Indonesian hot spring.</title>
        <authorList>
            <person name="Kusuma A.B."/>
            <person name="Putra K.E."/>
            <person name="Nafisah S."/>
            <person name="Loh J."/>
            <person name="Nouioui I."/>
            <person name="Goodfellow M."/>
        </authorList>
    </citation>
    <scope>NUCLEOTIDE SEQUENCE</scope>
    <source>
        <strain evidence="6">MGRD01-02</strain>
    </source>
</reference>
<dbReference type="InterPro" id="IPR036388">
    <property type="entry name" value="WH-like_DNA-bd_sf"/>
</dbReference>
<dbReference type="InterPro" id="IPR036390">
    <property type="entry name" value="WH_DNA-bd_sf"/>
</dbReference>
<evidence type="ECO:0000256" key="2">
    <source>
        <dbReference type="ARBA" id="ARBA00023125"/>
    </source>
</evidence>
<dbReference type="PROSITE" id="PS51078">
    <property type="entry name" value="ICLR_ED"/>
    <property type="match status" value="1"/>
</dbReference>
<sequence>MPASASSAVGKALALIEHVAGASGPVRLSEVAAGADLHRATAYRVLADLVERGWVTRVGERYLPGPVLVRVSVSAAEHSLAGLCRPVLEELSAQTGMMVNLQVLTADRSRVADVVRPERLAMISDLRDELLPVHRFAGPLALVAVLEEAARAPYLRVAEADGAALAGPSGLLAALARAAQDGFAVQRGRAERMIASVSRAVTLQPGGAPVCALTLVGPVDEFDDARLTVLRGTLAGACDRLAGDVLRGAIKAD</sequence>
<dbReference type="InterPro" id="IPR005471">
    <property type="entry name" value="Tscrpt_reg_IclR_N"/>
</dbReference>
<dbReference type="Pfam" id="PF01614">
    <property type="entry name" value="IclR_C"/>
    <property type="match status" value="1"/>
</dbReference>
<name>A0A941IKY9_9ACTN</name>
<accession>A0A941IKY9</accession>
<keyword evidence="1" id="KW-0805">Transcription regulation</keyword>
<dbReference type="RefSeq" id="WP_212522250.1">
    <property type="nucleotide sequence ID" value="NZ_JAGSOH010000188.1"/>
</dbReference>
<proteinExistence type="predicted"/>
<gene>
    <name evidence="6" type="ORF">KDK95_32815</name>
</gene>
<dbReference type="GO" id="GO:0045892">
    <property type="term" value="P:negative regulation of DNA-templated transcription"/>
    <property type="evidence" value="ECO:0007669"/>
    <property type="project" value="TreeGrafter"/>
</dbReference>
<dbReference type="GO" id="GO:0003700">
    <property type="term" value="F:DNA-binding transcription factor activity"/>
    <property type="evidence" value="ECO:0007669"/>
    <property type="project" value="TreeGrafter"/>
</dbReference>
<dbReference type="EMBL" id="JAGSOH010000188">
    <property type="protein sequence ID" value="MBR7831134.1"/>
    <property type="molecule type" value="Genomic_DNA"/>
</dbReference>
<dbReference type="SMART" id="SM00346">
    <property type="entry name" value="HTH_ICLR"/>
    <property type="match status" value="1"/>
</dbReference>
<evidence type="ECO:0000256" key="3">
    <source>
        <dbReference type="ARBA" id="ARBA00023163"/>
    </source>
</evidence>
<dbReference type="PANTHER" id="PTHR30136:SF35">
    <property type="entry name" value="HTH-TYPE TRANSCRIPTIONAL REGULATOR RV1719"/>
    <property type="match status" value="1"/>
</dbReference>